<accession>A0AA35T118</accession>
<dbReference type="AlphaFoldDB" id="A0AA35T118"/>
<protein>
    <submittedName>
        <fullName evidence="2">Dihydrolipoyllysine-residue acetyltransferase component of acetoin cleaving system</fullName>
    </submittedName>
</protein>
<name>A0AA35T118_GEOBA</name>
<feature type="domain" description="2-oxoacid dehydrogenase acyltransferase catalytic" evidence="1">
    <location>
        <begin position="1"/>
        <end position="36"/>
    </location>
</feature>
<dbReference type="EMBL" id="CASHTH010003044">
    <property type="protein sequence ID" value="CAI8039523.1"/>
    <property type="molecule type" value="Genomic_DNA"/>
</dbReference>
<dbReference type="InterPro" id="IPR001078">
    <property type="entry name" value="2-oxoacid_DH_actylTfrase"/>
</dbReference>
<gene>
    <name evidence="2" type="ORF">GBAR_LOCUS21987</name>
</gene>
<dbReference type="SUPFAM" id="SSF52777">
    <property type="entry name" value="CoA-dependent acyltransferases"/>
    <property type="match status" value="1"/>
</dbReference>
<dbReference type="GO" id="GO:0016746">
    <property type="term" value="F:acyltransferase activity"/>
    <property type="evidence" value="ECO:0007669"/>
    <property type="project" value="InterPro"/>
</dbReference>
<proteinExistence type="predicted"/>
<evidence type="ECO:0000313" key="2">
    <source>
        <dbReference type="EMBL" id="CAI8039523.1"/>
    </source>
</evidence>
<reference evidence="2" key="1">
    <citation type="submission" date="2023-03" db="EMBL/GenBank/DDBJ databases">
        <authorList>
            <person name="Steffen K."/>
            <person name="Cardenas P."/>
        </authorList>
    </citation>
    <scope>NUCLEOTIDE SEQUENCE</scope>
</reference>
<dbReference type="Proteomes" id="UP001174909">
    <property type="component" value="Unassembled WGS sequence"/>
</dbReference>
<sequence>MLTLSLTFDHRVVDGAPAAQFLQTVSNYIQDPYLLLV</sequence>
<organism evidence="2 3">
    <name type="scientific">Geodia barretti</name>
    <name type="common">Barrett's horny sponge</name>
    <dbReference type="NCBI Taxonomy" id="519541"/>
    <lineage>
        <taxon>Eukaryota</taxon>
        <taxon>Metazoa</taxon>
        <taxon>Porifera</taxon>
        <taxon>Demospongiae</taxon>
        <taxon>Heteroscleromorpha</taxon>
        <taxon>Tetractinellida</taxon>
        <taxon>Astrophorina</taxon>
        <taxon>Geodiidae</taxon>
        <taxon>Geodia</taxon>
    </lineage>
</organism>
<keyword evidence="3" id="KW-1185">Reference proteome</keyword>
<evidence type="ECO:0000259" key="1">
    <source>
        <dbReference type="Pfam" id="PF00198"/>
    </source>
</evidence>
<dbReference type="InterPro" id="IPR023213">
    <property type="entry name" value="CAT-like_dom_sf"/>
</dbReference>
<dbReference type="Gene3D" id="3.30.559.10">
    <property type="entry name" value="Chloramphenicol acetyltransferase-like domain"/>
    <property type="match status" value="1"/>
</dbReference>
<dbReference type="Pfam" id="PF00198">
    <property type="entry name" value="2-oxoacid_dh"/>
    <property type="match status" value="1"/>
</dbReference>
<evidence type="ECO:0000313" key="3">
    <source>
        <dbReference type="Proteomes" id="UP001174909"/>
    </source>
</evidence>
<comment type="caution">
    <text evidence="2">The sequence shown here is derived from an EMBL/GenBank/DDBJ whole genome shotgun (WGS) entry which is preliminary data.</text>
</comment>